<sequence length="283" mass="32319">MSYIIEGGINFYDELYKSLDESPNKDSNSVCLITGLPLTENFVTMECKHTFNYIPLFNDICNHKKKYNSMERKMLKSTEIRCPYCRHVQTTLLPYYENMNVKQIHGVNYFSETANILNSLSDPSISPYLVGECCYKYKSGDQLIPCSNTKVTLVGEKLYCIGHRYLGKVALIKEIKLKEKMDIKQKMMLAKQKLAEEKLLAKEEAIKQKQLLKQNKINSIEKIKVDLGLAVVALPGCQQILTSGKNKGAQCCCLKIHTNNMCLRHHNLLNKHMPVVESIGEKI</sequence>
<dbReference type="AlphaFoldDB" id="A0A6C0HYZ5"/>
<organism evidence="1">
    <name type="scientific">viral metagenome</name>
    <dbReference type="NCBI Taxonomy" id="1070528"/>
    <lineage>
        <taxon>unclassified sequences</taxon>
        <taxon>metagenomes</taxon>
        <taxon>organismal metagenomes</taxon>
    </lineage>
</organism>
<proteinExistence type="predicted"/>
<evidence type="ECO:0000313" key="1">
    <source>
        <dbReference type="EMBL" id="QHT85073.1"/>
    </source>
</evidence>
<dbReference type="EMBL" id="MN740031">
    <property type="protein sequence ID" value="QHT85073.1"/>
    <property type="molecule type" value="Genomic_DNA"/>
</dbReference>
<accession>A0A6C0HYZ5</accession>
<name>A0A6C0HYZ5_9ZZZZ</name>
<evidence type="ECO:0008006" key="2">
    <source>
        <dbReference type="Google" id="ProtNLM"/>
    </source>
</evidence>
<protein>
    <recommendedName>
        <fullName evidence="2">RING-type domain-containing protein</fullName>
    </recommendedName>
</protein>
<reference evidence="1" key="1">
    <citation type="journal article" date="2020" name="Nature">
        <title>Giant virus diversity and host interactions through global metagenomics.</title>
        <authorList>
            <person name="Schulz F."/>
            <person name="Roux S."/>
            <person name="Paez-Espino D."/>
            <person name="Jungbluth S."/>
            <person name="Walsh D.A."/>
            <person name="Denef V.J."/>
            <person name="McMahon K.D."/>
            <person name="Konstantinidis K.T."/>
            <person name="Eloe-Fadrosh E.A."/>
            <person name="Kyrpides N.C."/>
            <person name="Woyke T."/>
        </authorList>
    </citation>
    <scope>NUCLEOTIDE SEQUENCE</scope>
    <source>
        <strain evidence="1">GVMAG-M-3300023184-178</strain>
    </source>
</reference>